<evidence type="ECO:0000256" key="1">
    <source>
        <dbReference type="ARBA" id="ARBA00006950"/>
    </source>
</evidence>
<organism evidence="9 10">
    <name type="scientific">Desulfolithobacter dissulfuricans</name>
    <dbReference type="NCBI Taxonomy" id="2795293"/>
    <lineage>
        <taxon>Bacteria</taxon>
        <taxon>Pseudomonadati</taxon>
        <taxon>Thermodesulfobacteriota</taxon>
        <taxon>Desulfobulbia</taxon>
        <taxon>Desulfobulbales</taxon>
        <taxon>Desulfobulbaceae</taxon>
        <taxon>Desulfolithobacter</taxon>
    </lineage>
</organism>
<name>A0A915U8D5_9BACT</name>
<evidence type="ECO:0000313" key="9">
    <source>
        <dbReference type="EMBL" id="BCO07881.1"/>
    </source>
</evidence>
<keyword evidence="5 6" id="KW-0408">Iron</keyword>
<dbReference type="RefSeq" id="WP_267927820.1">
    <property type="nucleotide sequence ID" value="NZ_AP024233.1"/>
</dbReference>
<sequence length="170" mass="19550">MLKKKIQKALNEQINAEMYSAYLYLSMESYFQSISLAGFATWMRGQVQEELTHAMKFYDFVGERGGRVVLDTIKKPVSTWESPLAAFEHILQHEQLVTGLINDLVDLAEKERDHATRIFLQWFVTEQVEEEATVGEIVDKLKLTRDNPSGLFFLDAELGKRVFTLQQSEG</sequence>
<keyword evidence="7" id="KW-0963">Cytoplasm</keyword>
<dbReference type="InterPro" id="IPR041719">
    <property type="entry name" value="Ferritin_prok"/>
</dbReference>
<evidence type="ECO:0000256" key="2">
    <source>
        <dbReference type="ARBA" id="ARBA00022434"/>
    </source>
</evidence>
<comment type="catalytic activity">
    <reaction evidence="7">
        <text>4 Fe(2+) + O2 + 6 H2O = 4 iron(III) oxide-hydroxide + 12 H(+)</text>
        <dbReference type="Rhea" id="RHEA:11972"/>
        <dbReference type="ChEBI" id="CHEBI:15377"/>
        <dbReference type="ChEBI" id="CHEBI:15378"/>
        <dbReference type="ChEBI" id="CHEBI:15379"/>
        <dbReference type="ChEBI" id="CHEBI:29033"/>
        <dbReference type="ChEBI" id="CHEBI:78619"/>
        <dbReference type="EC" id="1.16.3.2"/>
    </reaction>
</comment>
<feature type="domain" description="Ferritin-like diiron" evidence="8">
    <location>
        <begin position="1"/>
        <end position="145"/>
    </location>
</feature>
<dbReference type="GO" id="GO:0005829">
    <property type="term" value="C:cytosol"/>
    <property type="evidence" value="ECO:0007669"/>
    <property type="project" value="TreeGrafter"/>
</dbReference>
<accession>A0A915U8D5</accession>
<evidence type="ECO:0000256" key="3">
    <source>
        <dbReference type="ARBA" id="ARBA00022723"/>
    </source>
</evidence>
<dbReference type="InterPro" id="IPR009040">
    <property type="entry name" value="Ferritin-like_diiron"/>
</dbReference>
<dbReference type="GO" id="GO:0042802">
    <property type="term" value="F:identical protein binding"/>
    <property type="evidence" value="ECO:0007669"/>
    <property type="project" value="UniProtKB-ARBA"/>
</dbReference>
<dbReference type="GO" id="GO:0008198">
    <property type="term" value="F:ferrous iron binding"/>
    <property type="evidence" value="ECO:0007669"/>
    <property type="project" value="TreeGrafter"/>
</dbReference>
<dbReference type="EC" id="1.16.3.2" evidence="7"/>
<dbReference type="AlphaFoldDB" id="A0A915U8D5"/>
<dbReference type="GO" id="GO:0006826">
    <property type="term" value="P:iron ion transport"/>
    <property type="evidence" value="ECO:0007669"/>
    <property type="project" value="InterPro"/>
</dbReference>
<keyword evidence="10" id="KW-1185">Reference proteome</keyword>
<dbReference type="InterPro" id="IPR012347">
    <property type="entry name" value="Ferritin-like"/>
</dbReference>
<dbReference type="GO" id="GO:0004322">
    <property type="term" value="F:ferroxidase activity"/>
    <property type="evidence" value="ECO:0007669"/>
    <property type="project" value="TreeGrafter"/>
</dbReference>
<keyword evidence="2 7" id="KW-0409">Iron storage</keyword>
<dbReference type="InterPro" id="IPR001519">
    <property type="entry name" value="Ferritin"/>
</dbReference>
<dbReference type="PROSITE" id="PS50905">
    <property type="entry name" value="FERRITIN_LIKE"/>
    <property type="match status" value="1"/>
</dbReference>
<evidence type="ECO:0000313" key="10">
    <source>
        <dbReference type="Proteomes" id="UP001063350"/>
    </source>
</evidence>
<dbReference type="InterPro" id="IPR009078">
    <property type="entry name" value="Ferritin-like_SF"/>
</dbReference>
<dbReference type="EMBL" id="AP024233">
    <property type="protein sequence ID" value="BCO07881.1"/>
    <property type="molecule type" value="Genomic_DNA"/>
</dbReference>
<reference evidence="9" key="1">
    <citation type="submission" date="2020-12" db="EMBL/GenBank/DDBJ databases">
        <title>Desulfobium dissulfuricans gen. nov., sp. nov., a novel mesophilic, sulfate-reducing bacterium isolated from a deep-sea hydrothermal vent.</title>
        <authorList>
            <person name="Hashimoto Y."/>
            <person name="Tame A."/>
            <person name="Sawayama S."/>
            <person name="Miyazaki J."/>
            <person name="Takai K."/>
            <person name="Nakagawa S."/>
        </authorList>
    </citation>
    <scope>NUCLEOTIDE SEQUENCE</scope>
    <source>
        <strain evidence="9">GF1</strain>
    </source>
</reference>
<dbReference type="KEGG" id="ddu:GF1_02570"/>
<feature type="binding site" evidence="6">
    <location>
        <position position="17"/>
    </location>
    <ligand>
        <name>Fe cation</name>
        <dbReference type="ChEBI" id="CHEBI:24875"/>
        <label>1</label>
    </ligand>
</feature>
<dbReference type="Proteomes" id="UP001063350">
    <property type="component" value="Chromosome"/>
</dbReference>
<dbReference type="SUPFAM" id="SSF47240">
    <property type="entry name" value="Ferritin-like"/>
    <property type="match status" value="1"/>
</dbReference>
<dbReference type="PANTHER" id="PTHR11431:SF127">
    <property type="entry name" value="BACTERIAL NON-HEME FERRITIN"/>
    <property type="match status" value="1"/>
</dbReference>
<evidence type="ECO:0000256" key="5">
    <source>
        <dbReference type="ARBA" id="ARBA00023004"/>
    </source>
</evidence>
<keyword evidence="3 6" id="KW-0479">Metal-binding</keyword>
<feature type="binding site" evidence="6">
    <location>
        <position position="50"/>
    </location>
    <ligand>
        <name>Fe cation</name>
        <dbReference type="ChEBI" id="CHEBI:24875"/>
        <label>1</label>
    </ligand>
</feature>
<keyword evidence="4" id="KW-0560">Oxidoreductase</keyword>
<proteinExistence type="inferred from homology"/>
<feature type="binding site" evidence="6">
    <location>
        <position position="94"/>
    </location>
    <ligand>
        <name>Fe cation</name>
        <dbReference type="ChEBI" id="CHEBI:24875"/>
        <label>1</label>
    </ligand>
</feature>
<evidence type="ECO:0000256" key="7">
    <source>
        <dbReference type="RuleBase" id="RU361145"/>
    </source>
</evidence>
<dbReference type="GO" id="GO:0006879">
    <property type="term" value="P:intracellular iron ion homeostasis"/>
    <property type="evidence" value="ECO:0007669"/>
    <property type="project" value="UniProtKB-KW"/>
</dbReference>
<dbReference type="FunFam" id="1.20.1260.10:FF:000001">
    <property type="entry name" value="Non-heme ferritin"/>
    <property type="match status" value="1"/>
</dbReference>
<comment type="function">
    <text evidence="7">Iron-storage protein.</text>
</comment>
<feature type="binding site" evidence="6">
    <location>
        <position position="53"/>
    </location>
    <ligand>
        <name>Fe cation</name>
        <dbReference type="ChEBI" id="CHEBI:24875"/>
        <label>1</label>
    </ligand>
</feature>
<evidence type="ECO:0000256" key="4">
    <source>
        <dbReference type="ARBA" id="ARBA00023002"/>
    </source>
</evidence>
<dbReference type="PANTHER" id="PTHR11431">
    <property type="entry name" value="FERRITIN"/>
    <property type="match status" value="1"/>
</dbReference>
<evidence type="ECO:0000259" key="8">
    <source>
        <dbReference type="PROSITE" id="PS50905"/>
    </source>
</evidence>
<dbReference type="Gene3D" id="1.20.1260.10">
    <property type="match status" value="1"/>
</dbReference>
<dbReference type="CDD" id="cd01055">
    <property type="entry name" value="Nonheme_Ferritin"/>
    <property type="match status" value="1"/>
</dbReference>
<comment type="subcellular location">
    <subcellularLocation>
        <location evidence="7">Cytoplasm</location>
    </subcellularLocation>
</comment>
<protein>
    <recommendedName>
        <fullName evidence="7">Ferritin</fullName>
        <ecNumber evidence="7">1.16.3.2</ecNumber>
    </recommendedName>
</protein>
<dbReference type="GO" id="GO:0008199">
    <property type="term" value="F:ferric iron binding"/>
    <property type="evidence" value="ECO:0007669"/>
    <property type="project" value="InterPro"/>
</dbReference>
<comment type="similarity">
    <text evidence="1 7">Belongs to the ferritin family. Prokaryotic subfamily.</text>
</comment>
<dbReference type="InterPro" id="IPR008331">
    <property type="entry name" value="Ferritin_DPS_dom"/>
</dbReference>
<gene>
    <name evidence="9" type="ORF">GF1_02570</name>
</gene>
<evidence type="ECO:0000256" key="6">
    <source>
        <dbReference type="PIRSR" id="PIRSR601519-1"/>
    </source>
</evidence>
<feature type="binding site" evidence="6">
    <location>
        <position position="127"/>
    </location>
    <ligand>
        <name>Fe cation</name>
        <dbReference type="ChEBI" id="CHEBI:24875"/>
        <label>1</label>
    </ligand>
</feature>
<dbReference type="Pfam" id="PF00210">
    <property type="entry name" value="Ferritin"/>
    <property type="match status" value="1"/>
</dbReference>